<name>A0ABP0ZIR8_9ASCO</name>
<reference evidence="8 9" key="1">
    <citation type="submission" date="2024-03" db="EMBL/GenBank/DDBJ databases">
        <authorList>
            <person name="Brejova B."/>
        </authorList>
    </citation>
    <scope>NUCLEOTIDE SEQUENCE [LARGE SCALE GENOMIC DNA]</scope>
    <source>
        <strain evidence="8 9">CBS 14171</strain>
    </source>
</reference>
<evidence type="ECO:0000256" key="2">
    <source>
        <dbReference type="ARBA" id="ARBA00022730"/>
    </source>
</evidence>
<evidence type="ECO:0000259" key="7">
    <source>
        <dbReference type="SMART" id="SM00363"/>
    </source>
</evidence>
<keyword evidence="2 6" id="KW-0699">rRNA-binding</keyword>
<evidence type="ECO:0000313" key="8">
    <source>
        <dbReference type="EMBL" id="CAK9437173.1"/>
    </source>
</evidence>
<keyword evidence="3 6" id="KW-0694">RNA-binding</keyword>
<dbReference type="Pfam" id="PF01479">
    <property type="entry name" value="S4"/>
    <property type="match status" value="1"/>
</dbReference>
<evidence type="ECO:0000256" key="3">
    <source>
        <dbReference type="ARBA" id="ARBA00022884"/>
    </source>
</evidence>
<proteinExistence type="inferred from homology"/>
<dbReference type="InterPro" id="IPR036986">
    <property type="entry name" value="S4_RNA-bd_sf"/>
</dbReference>
<dbReference type="SMART" id="SM00363">
    <property type="entry name" value="S4"/>
    <property type="match status" value="1"/>
</dbReference>
<dbReference type="InterPro" id="IPR002942">
    <property type="entry name" value="S4_RNA-bd"/>
</dbReference>
<dbReference type="RefSeq" id="XP_066828504.1">
    <property type="nucleotide sequence ID" value="XM_066971468.1"/>
</dbReference>
<sequence length="464" mass="52889">MPRKLDKVSHLMRGQVGMSMNVQNLFNLYRKKPLSYHGKTLYQQKWAAKAETRAYHGDQLREKRFKKVLFEPELKTNSQLDASLKGEDVAPTPITLQTYAVLEKRLEFALFRSMFASSVRQARQFILGGYVKVNGVTIKHPSFPLQSGDVFSVDPERVLFALGRTKPNLKKAIRVDNQQIAAWNAHVKLAKANPEEFWKKQQNKLASLDDVANLKLQEREQRKESVRDKEMKKKQNETTKNTVLKDIVLLGNAAAAAAADATASGVSVHTFEKYGKNADSKCLQVYQMLLENKSPLLEDASDAAIDKFFAKDVERTPDETRSVRKVISILKELEKSEWDRIRGAQDEFVDKFYHPSLIEKLTPKPLLDAEKILEDPSTAKVDLQWQKGLFGRKDPSKSYFTPWTPRPFLGAFAILPSHIEVSFDTCHAVYLRDPVARPGHSEVISPFPDHVHERAYMYYIKKGA</sequence>
<gene>
    <name evidence="8" type="ORF">LODBEIA_P15660</name>
</gene>
<evidence type="ECO:0000256" key="1">
    <source>
        <dbReference type="ARBA" id="ARBA00007465"/>
    </source>
</evidence>
<dbReference type="InterPro" id="IPR018079">
    <property type="entry name" value="Ribosomal_uS4_CS"/>
</dbReference>
<organism evidence="8 9">
    <name type="scientific">Lodderomyces beijingensis</name>
    <dbReference type="NCBI Taxonomy" id="1775926"/>
    <lineage>
        <taxon>Eukaryota</taxon>
        <taxon>Fungi</taxon>
        <taxon>Dikarya</taxon>
        <taxon>Ascomycota</taxon>
        <taxon>Saccharomycotina</taxon>
        <taxon>Pichiomycetes</taxon>
        <taxon>Debaryomycetaceae</taxon>
        <taxon>Candida/Lodderomyces clade</taxon>
        <taxon>Lodderomyces</taxon>
    </lineage>
</organism>
<dbReference type="InterPro" id="IPR022801">
    <property type="entry name" value="Ribosomal_uS4"/>
</dbReference>
<keyword evidence="4" id="KW-0689">Ribosomal protein</keyword>
<dbReference type="Gene3D" id="3.10.290.10">
    <property type="entry name" value="RNA-binding S4 domain"/>
    <property type="match status" value="1"/>
</dbReference>
<dbReference type="GeneID" id="92206762"/>
<evidence type="ECO:0000256" key="4">
    <source>
        <dbReference type="ARBA" id="ARBA00022980"/>
    </source>
</evidence>
<keyword evidence="5" id="KW-0687">Ribonucleoprotein</keyword>
<dbReference type="PANTHER" id="PTHR11831:SF4">
    <property type="entry name" value="SMALL RIBOSOMAL SUBUNIT PROTEIN US4M"/>
    <property type="match status" value="1"/>
</dbReference>
<feature type="domain" description="RNA-binding S4" evidence="7">
    <location>
        <begin position="104"/>
        <end position="163"/>
    </location>
</feature>
<dbReference type="SUPFAM" id="SSF55174">
    <property type="entry name" value="Alpha-L RNA-binding motif"/>
    <property type="match status" value="1"/>
</dbReference>
<comment type="similarity">
    <text evidence="1">Belongs to the universal ribosomal protein uS4 family.</text>
</comment>
<accession>A0ABP0ZIR8</accession>
<dbReference type="PANTHER" id="PTHR11831">
    <property type="entry name" value="30S 40S RIBOSOMAL PROTEIN"/>
    <property type="match status" value="1"/>
</dbReference>
<dbReference type="CDD" id="cd00165">
    <property type="entry name" value="S4"/>
    <property type="match status" value="1"/>
</dbReference>
<dbReference type="PROSITE" id="PS00632">
    <property type="entry name" value="RIBOSOMAL_S4"/>
    <property type="match status" value="1"/>
</dbReference>
<dbReference type="EMBL" id="OZ022406">
    <property type="protein sequence ID" value="CAK9437173.1"/>
    <property type="molecule type" value="Genomic_DNA"/>
</dbReference>
<dbReference type="PROSITE" id="PS50889">
    <property type="entry name" value="S4"/>
    <property type="match status" value="1"/>
</dbReference>
<protein>
    <recommendedName>
        <fullName evidence="7">RNA-binding S4 domain-containing protein</fullName>
    </recommendedName>
</protein>
<dbReference type="Proteomes" id="UP001497383">
    <property type="component" value="Chromosome 2"/>
</dbReference>
<evidence type="ECO:0000256" key="6">
    <source>
        <dbReference type="PROSITE-ProRule" id="PRU00182"/>
    </source>
</evidence>
<evidence type="ECO:0000256" key="5">
    <source>
        <dbReference type="ARBA" id="ARBA00023274"/>
    </source>
</evidence>
<keyword evidence="9" id="KW-1185">Reference proteome</keyword>
<evidence type="ECO:0000313" key="9">
    <source>
        <dbReference type="Proteomes" id="UP001497383"/>
    </source>
</evidence>